<proteinExistence type="predicted"/>
<reference evidence="1" key="1">
    <citation type="journal article" date="2022" name="bioRxiv">
        <title>Sequencing and chromosome-scale assembly of the giantPleurodeles waltlgenome.</title>
        <authorList>
            <person name="Brown T."/>
            <person name="Elewa A."/>
            <person name="Iarovenko S."/>
            <person name="Subramanian E."/>
            <person name="Araus A.J."/>
            <person name="Petzold A."/>
            <person name="Susuki M."/>
            <person name="Suzuki K.-i.T."/>
            <person name="Hayashi T."/>
            <person name="Toyoda A."/>
            <person name="Oliveira C."/>
            <person name="Osipova E."/>
            <person name="Leigh N.D."/>
            <person name="Simon A."/>
            <person name="Yun M.H."/>
        </authorList>
    </citation>
    <scope>NUCLEOTIDE SEQUENCE</scope>
    <source>
        <strain evidence="1">20211129_DDA</strain>
        <tissue evidence="1">Liver</tissue>
    </source>
</reference>
<organism evidence="1 2">
    <name type="scientific">Pleurodeles waltl</name>
    <name type="common">Iberian ribbed newt</name>
    <dbReference type="NCBI Taxonomy" id="8319"/>
    <lineage>
        <taxon>Eukaryota</taxon>
        <taxon>Metazoa</taxon>
        <taxon>Chordata</taxon>
        <taxon>Craniata</taxon>
        <taxon>Vertebrata</taxon>
        <taxon>Euteleostomi</taxon>
        <taxon>Amphibia</taxon>
        <taxon>Batrachia</taxon>
        <taxon>Caudata</taxon>
        <taxon>Salamandroidea</taxon>
        <taxon>Salamandridae</taxon>
        <taxon>Pleurodelinae</taxon>
        <taxon>Pleurodeles</taxon>
    </lineage>
</organism>
<accession>A0AAV7RIQ8</accession>
<keyword evidence="2" id="KW-1185">Reference proteome</keyword>
<dbReference type="Proteomes" id="UP001066276">
    <property type="component" value="Chromosome 5"/>
</dbReference>
<name>A0AAV7RIQ8_PLEWA</name>
<comment type="caution">
    <text evidence="1">The sequence shown here is derived from an EMBL/GenBank/DDBJ whole genome shotgun (WGS) entry which is preliminary data.</text>
</comment>
<gene>
    <name evidence="1" type="ORF">NDU88_005322</name>
</gene>
<evidence type="ECO:0000313" key="2">
    <source>
        <dbReference type="Proteomes" id="UP001066276"/>
    </source>
</evidence>
<dbReference type="AlphaFoldDB" id="A0AAV7RIQ8"/>
<sequence length="72" mass="7592">MPSVAGLWGPEKAEDARDWVAAHEERHVLGRRLWLPDAEGRGSCCDVGLGPVGLLVGRGCATAHLEGAAGFR</sequence>
<evidence type="ECO:0000313" key="1">
    <source>
        <dbReference type="EMBL" id="KAJ1152547.1"/>
    </source>
</evidence>
<protein>
    <submittedName>
        <fullName evidence="1">Uncharacterized protein</fullName>
    </submittedName>
</protein>
<dbReference type="EMBL" id="JANPWB010000009">
    <property type="protein sequence ID" value="KAJ1152547.1"/>
    <property type="molecule type" value="Genomic_DNA"/>
</dbReference>